<evidence type="ECO:0000256" key="1">
    <source>
        <dbReference type="SAM" id="Phobius"/>
    </source>
</evidence>
<dbReference type="HOGENOM" id="CLU_064781_1_0_1"/>
<dbReference type="AlphaFoldDB" id="W4KF58"/>
<sequence>MQSQGQTRGHRTPPQPVRRTLFSRLSSGMPSVFNVIRACVYSIVILWSIICLAIAVHFQSILSSSDLTRFVPFAIFVSSASLAIMLAISALSFRKNMNPVSTRIELACLGLAGTFWLALGAFLASSDSENASVECFASETDTDPISVEGFSTDTYQAQYRVLEAFSLFNVALVWGFLLLLFGLALRQYLLGNRHVWLTPVTTYNWFGKAAKQS</sequence>
<feature type="transmembrane region" description="Helical" evidence="1">
    <location>
        <begin position="104"/>
        <end position="124"/>
    </location>
</feature>
<feature type="transmembrane region" description="Helical" evidence="1">
    <location>
        <begin position="70"/>
        <end position="92"/>
    </location>
</feature>
<dbReference type="KEGG" id="hir:HETIRDRAFT_155254"/>
<protein>
    <recommendedName>
        <fullName evidence="4">MARVEL domain-containing protein</fullName>
    </recommendedName>
</protein>
<feature type="non-terminal residue" evidence="2">
    <location>
        <position position="213"/>
    </location>
</feature>
<evidence type="ECO:0000313" key="3">
    <source>
        <dbReference type="Proteomes" id="UP000030671"/>
    </source>
</evidence>
<keyword evidence="3" id="KW-1185">Reference proteome</keyword>
<dbReference type="OrthoDB" id="3266740at2759"/>
<keyword evidence="1" id="KW-0812">Transmembrane</keyword>
<dbReference type="GeneID" id="20667563"/>
<name>W4KF58_HETIT</name>
<keyword evidence="1" id="KW-0472">Membrane</keyword>
<accession>W4KF58</accession>
<reference evidence="2 3" key="1">
    <citation type="journal article" date="2012" name="New Phytol.">
        <title>Insight into trade-off between wood decay and parasitism from the genome of a fungal forest pathogen.</title>
        <authorList>
            <person name="Olson A."/>
            <person name="Aerts A."/>
            <person name="Asiegbu F."/>
            <person name="Belbahri L."/>
            <person name="Bouzid O."/>
            <person name="Broberg A."/>
            <person name="Canback B."/>
            <person name="Coutinho P.M."/>
            <person name="Cullen D."/>
            <person name="Dalman K."/>
            <person name="Deflorio G."/>
            <person name="van Diepen L.T."/>
            <person name="Dunand C."/>
            <person name="Duplessis S."/>
            <person name="Durling M."/>
            <person name="Gonthier P."/>
            <person name="Grimwood J."/>
            <person name="Fossdal C.G."/>
            <person name="Hansson D."/>
            <person name="Henrissat B."/>
            <person name="Hietala A."/>
            <person name="Himmelstrand K."/>
            <person name="Hoffmeister D."/>
            <person name="Hogberg N."/>
            <person name="James T.Y."/>
            <person name="Karlsson M."/>
            <person name="Kohler A."/>
            <person name="Kues U."/>
            <person name="Lee Y.H."/>
            <person name="Lin Y.C."/>
            <person name="Lind M."/>
            <person name="Lindquist E."/>
            <person name="Lombard V."/>
            <person name="Lucas S."/>
            <person name="Lunden K."/>
            <person name="Morin E."/>
            <person name="Murat C."/>
            <person name="Park J."/>
            <person name="Raffaello T."/>
            <person name="Rouze P."/>
            <person name="Salamov A."/>
            <person name="Schmutz J."/>
            <person name="Solheim H."/>
            <person name="Stahlberg J."/>
            <person name="Velez H."/>
            <person name="de Vries R.P."/>
            <person name="Wiebenga A."/>
            <person name="Woodward S."/>
            <person name="Yakovlev I."/>
            <person name="Garbelotto M."/>
            <person name="Martin F."/>
            <person name="Grigoriev I.V."/>
            <person name="Stenlid J."/>
        </authorList>
    </citation>
    <scope>NUCLEOTIDE SEQUENCE [LARGE SCALE GENOMIC DNA]</scope>
    <source>
        <strain evidence="2 3">TC 32-1</strain>
    </source>
</reference>
<keyword evidence="1" id="KW-1133">Transmembrane helix</keyword>
<dbReference type="Proteomes" id="UP000030671">
    <property type="component" value="Unassembled WGS sequence"/>
</dbReference>
<evidence type="ECO:0008006" key="4">
    <source>
        <dbReference type="Google" id="ProtNLM"/>
    </source>
</evidence>
<dbReference type="STRING" id="747525.W4KF58"/>
<feature type="transmembrane region" description="Helical" evidence="1">
    <location>
        <begin position="38"/>
        <end position="58"/>
    </location>
</feature>
<gene>
    <name evidence="2" type="ORF">HETIRDRAFT_155254</name>
</gene>
<dbReference type="EMBL" id="KI925456">
    <property type="protein sequence ID" value="ETW83945.1"/>
    <property type="molecule type" value="Genomic_DNA"/>
</dbReference>
<dbReference type="InParanoid" id="W4KF58"/>
<organism evidence="2 3">
    <name type="scientific">Heterobasidion irregulare (strain TC 32-1)</name>
    <dbReference type="NCBI Taxonomy" id="747525"/>
    <lineage>
        <taxon>Eukaryota</taxon>
        <taxon>Fungi</taxon>
        <taxon>Dikarya</taxon>
        <taxon>Basidiomycota</taxon>
        <taxon>Agaricomycotina</taxon>
        <taxon>Agaricomycetes</taxon>
        <taxon>Russulales</taxon>
        <taxon>Bondarzewiaceae</taxon>
        <taxon>Heterobasidion</taxon>
        <taxon>Heterobasidion annosum species complex</taxon>
    </lineage>
</organism>
<dbReference type="RefSeq" id="XP_009543672.1">
    <property type="nucleotide sequence ID" value="XM_009545377.1"/>
</dbReference>
<dbReference type="eggNOG" id="ENOG502SNH1">
    <property type="taxonomic scope" value="Eukaryota"/>
</dbReference>
<feature type="transmembrane region" description="Helical" evidence="1">
    <location>
        <begin position="164"/>
        <end position="185"/>
    </location>
</feature>
<evidence type="ECO:0000313" key="2">
    <source>
        <dbReference type="EMBL" id="ETW83945.1"/>
    </source>
</evidence>
<proteinExistence type="predicted"/>